<dbReference type="SUPFAM" id="SSF75304">
    <property type="entry name" value="Amidase signature (AS) enzymes"/>
    <property type="match status" value="1"/>
</dbReference>
<dbReference type="Gene3D" id="3.90.1300.10">
    <property type="entry name" value="Amidase signature (AS) domain"/>
    <property type="match status" value="1"/>
</dbReference>
<dbReference type="KEGG" id="rce:RC1_0161"/>
<dbReference type="PROSITE" id="PS00571">
    <property type="entry name" value="AMIDASES"/>
    <property type="match status" value="1"/>
</dbReference>
<organism evidence="2 3">
    <name type="scientific">Rhodospirillum centenum (strain ATCC 51521 / SW)</name>
    <dbReference type="NCBI Taxonomy" id="414684"/>
    <lineage>
        <taxon>Bacteria</taxon>
        <taxon>Pseudomonadati</taxon>
        <taxon>Pseudomonadota</taxon>
        <taxon>Alphaproteobacteria</taxon>
        <taxon>Rhodospirillales</taxon>
        <taxon>Rhodospirillaceae</taxon>
        <taxon>Rhodospirillum</taxon>
    </lineage>
</organism>
<accession>B6IQ74</accession>
<reference evidence="2 3" key="1">
    <citation type="journal article" date="2010" name="BMC Genomics">
        <title>Metabolic flexibility revealed in the genome of the cyst-forming alpha-1 proteobacterium Rhodospirillum centenum.</title>
        <authorList>
            <person name="Lu Y.K."/>
            <person name="Marden J."/>
            <person name="Han M."/>
            <person name="Swingley W.D."/>
            <person name="Mastrian S.D."/>
            <person name="Chowdhury S.R."/>
            <person name="Hao J."/>
            <person name="Helmy T."/>
            <person name="Kim S."/>
            <person name="Kurdoglu A.A."/>
            <person name="Matthies H.J."/>
            <person name="Rollo D."/>
            <person name="Stothard P."/>
            <person name="Blankenship R.E."/>
            <person name="Bauer C.E."/>
            <person name="Touchman J.W."/>
        </authorList>
    </citation>
    <scope>NUCLEOTIDE SEQUENCE [LARGE SCALE GENOMIC DNA]</scope>
    <source>
        <strain evidence="3">ATCC 51521 / SW</strain>
    </source>
</reference>
<protein>
    <submittedName>
        <fullName evidence="2">Glutamyl-tRNA(Gln) amidotransferase subunit A, putative</fullName>
    </submittedName>
</protein>
<feature type="domain" description="Amidase" evidence="1">
    <location>
        <begin position="26"/>
        <end position="436"/>
    </location>
</feature>
<dbReference type="EMBL" id="CP000613">
    <property type="protein sequence ID" value="ACI97610.1"/>
    <property type="molecule type" value="Genomic_DNA"/>
</dbReference>
<dbReference type="PANTHER" id="PTHR11895">
    <property type="entry name" value="TRANSAMIDASE"/>
    <property type="match status" value="1"/>
</dbReference>
<dbReference type="InterPro" id="IPR000120">
    <property type="entry name" value="Amidase"/>
</dbReference>
<dbReference type="InterPro" id="IPR036928">
    <property type="entry name" value="AS_sf"/>
</dbReference>
<dbReference type="STRING" id="414684.RC1_0161"/>
<dbReference type="PANTHER" id="PTHR11895:SF176">
    <property type="entry name" value="AMIDASE AMID-RELATED"/>
    <property type="match status" value="1"/>
</dbReference>
<dbReference type="AlphaFoldDB" id="B6IQ74"/>
<dbReference type="eggNOG" id="COG0154">
    <property type="taxonomic scope" value="Bacteria"/>
</dbReference>
<sequence>MPDKGQGRQGRMTDRVEGIPPVLRLEEQLSRIGRLDRELRAFALVLPELAREAAWRLERGPGTGPLAGRTLAVKDLFDLRGVPTAAGARTPVVDEAPATATALDHLLRAGMIPLGKAATVELAFGTWGINRATGTPRNPWDMTVARVPGGSSSGSAVAVAAGLADMALGSDTGGSIRIPCALNGISGIKTTVGRVSRAGVVPLSPTLDTVGPMAWSVAEAAALLEAMAGPDPADPATLERPGFGAAAALARSVRGCRLAVLGDADLASVADPVGAAYLEALSVLERQGARLQEVRPAVAPGACVEPTGRLIGAEGWRRWSDRVERFAPEMDPGTLARLQAAASSTEADHARLLAARAADQGRFHAWMQDFDALLTPTVPVTAPPLDTADETTLPFSSFTRMANWLDLPAVALPCGQSGEGLPVSLQVLALPWGEEAAVAVAHAFQQVTDWHRRRPPGLPEE</sequence>
<dbReference type="InterPro" id="IPR020556">
    <property type="entry name" value="Amidase_CS"/>
</dbReference>
<dbReference type="Proteomes" id="UP000001591">
    <property type="component" value="Chromosome"/>
</dbReference>
<dbReference type="HOGENOM" id="CLU_009600_0_3_5"/>
<evidence type="ECO:0000313" key="3">
    <source>
        <dbReference type="Proteomes" id="UP000001591"/>
    </source>
</evidence>
<proteinExistence type="predicted"/>
<dbReference type="InterPro" id="IPR023631">
    <property type="entry name" value="Amidase_dom"/>
</dbReference>
<evidence type="ECO:0000259" key="1">
    <source>
        <dbReference type="Pfam" id="PF01425"/>
    </source>
</evidence>
<gene>
    <name evidence="2" type="ordered locus">RC1_0161</name>
</gene>
<dbReference type="GO" id="GO:0016740">
    <property type="term" value="F:transferase activity"/>
    <property type="evidence" value="ECO:0007669"/>
    <property type="project" value="UniProtKB-KW"/>
</dbReference>
<dbReference type="Pfam" id="PF01425">
    <property type="entry name" value="Amidase"/>
    <property type="match status" value="1"/>
</dbReference>
<evidence type="ECO:0000313" key="2">
    <source>
        <dbReference type="EMBL" id="ACI97610.1"/>
    </source>
</evidence>
<keyword evidence="3" id="KW-1185">Reference proteome</keyword>
<name>B6IQ74_RHOCS</name>